<sequence>MYLKIHRSTNQILVAVCDKELVGKKLTKGEIVIDISEGFYKGEIASEETIIQAIRNAPSANIFGTRSVQCAIDSGAVDPECVIYIDGIPHAQIYRL</sequence>
<dbReference type="InterPro" id="IPR007355">
    <property type="entry name" value="DUF424"/>
</dbReference>
<evidence type="ECO:0000313" key="1">
    <source>
        <dbReference type="EMBL" id="MCM1985856.1"/>
    </source>
</evidence>
<evidence type="ECO:0000313" key="2">
    <source>
        <dbReference type="Proteomes" id="UP001056766"/>
    </source>
</evidence>
<protein>
    <submittedName>
        <fullName evidence="1">DUF424 domain-containing protein</fullName>
    </submittedName>
</protein>
<dbReference type="RefSeq" id="WP_250867227.1">
    <property type="nucleotide sequence ID" value="NZ_JAGSOI010000005.1"/>
</dbReference>
<keyword evidence="2" id="KW-1185">Reference proteome</keyword>
<organism evidence="1 2">
    <name type="scientific">Methanococcoides seepicolus</name>
    <dbReference type="NCBI Taxonomy" id="2828780"/>
    <lineage>
        <taxon>Archaea</taxon>
        <taxon>Methanobacteriati</taxon>
        <taxon>Methanobacteriota</taxon>
        <taxon>Stenosarchaea group</taxon>
        <taxon>Methanomicrobia</taxon>
        <taxon>Methanosarcinales</taxon>
        <taxon>Methanosarcinaceae</taxon>
        <taxon>Methanococcoides</taxon>
    </lineage>
</organism>
<dbReference type="EMBL" id="JAGSOI010000005">
    <property type="protein sequence ID" value="MCM1985856.1"/>
    <property type="molecule type" value="Genomic_DNA"/>
</dbReference>
<accession>A0A9E5DA18</accession>
<dbReference type="AlphaFoldDB" id="A0A9E5DA18"/>
<reference evidence="1" key="2">
    <citation type="submission" date="2021-04" db="EMBL/GenBank/DDBJ databases">
        <authorList>
            <person name="Dong X."/>
        </authorList>
    </citation>
    <scope>NUCLEOTIDE SEQUENCE</scope>
    <source>
        <strain evidence="1">LLY</strain>
    </source>
</reference>
<reference evidence="1" key="1">
    <citation type="journal article" date="2021" name="mSystems">
        <title>Bacteria and Archaea Synergistically Convert Glycine Betaine to Biogenic Methane in the Formosa Cold Seep of the South China Sea.</title>
        <authorList>
            <person name="Li L."/>
            <person name="Zhang W."/>
            <person name="Zhang S."/>
            <person name="Song L."/>
            <person name="Sun Q."/>
            <person name="Zhang H."/>
            <person name="Xiang H."/>
            <person name="Dong X."/>
        </authorList>
    </citation>
    <scope>NUCLEOTIDE SEQUENCE</scope>
    <source>
        <strain evidence="1">LLY</strain>
    </source>
</reference>
<comment type="caution">
    <text evidence="1">The sequence shown here is derived from an EMBL/GenBank/DDBJ whole genome shotgun (WGS) entry which is preliminary data.</text>
</comment>
<dbReference type="Proteomes" id="UP001056766">
    <property type="component" value="Unassembled WGS sequence"/>
</dbReference>
<name>A0A9E5DA18_9EURY</name>
<dbReference type="Pfam" id="PF04242">
    <property type="entry name" value="DUF424"/>
    <property type="match status" value="1"/>
</dbReference>
<gene>
    <name evidence="1" type="ORF">KDK67_02325</name>
</gene>
<proteinExistence type="predicted"/>
<dbReference type="Gene3D" id="3.30.1860.10">
    <property type="entry name" value="uncharacterized conserved protein from methanopyrus kandleri domain like"/>
    <property type="match status" value="1"/>
</dbReference>